<keyword evidence="2" id="KW-1185">Reference proteome</keyword>
<dbReference type="EMBL" id="HM368260">
    <property type="protein sequence ID" value="ADO14414.1"/>
    <property type="molecule type" value="Genomic_DNA"/>
</dbReference>
<dbReference type="OrthoDB" id="13263at10239"/>
<accession>E2GLY1</accession>
<protein>
    <submittedName>
        <fullName evidence="1">AB1gp43</fullName>
    </submittedName>
</protein>
<name>E2GLY1_9CAUD</name>
<evidence type="ECO:0000313" key="2">
    <source>
        <dbReference type="Proteomes" id="UP000007045"/>
    </source>
</evidence>
<proteinExistence type="predicted"/>
<gene>
    <name evidence="1" type="ORF">AB1-43</name>
</gene>
<reference evidence="1 2" key="1">
    <citation type="journal article" date="2012" name="Gene">
        <title>Bioinformatic analysis of the Acinetobacter baumannii phage AB1 genome.</title>
        <authorList>
            <person name="Li P."/>
            <person name="Chen B."/>
            <person name="Song Z."/>
            <person name="Song Y."/>
            <person name="Yang Y."/>
            <person name="Ma P."/>
            <person name="Wang H."/>
            <person name="Ying J."/>
            <person name="Ren P."/>
            <person name="Yang L."/>
            <person name="Gao G."/>
            <person name="Jin S."/>
            <person name="Bao Q."/>
            <person name="Yang H."/>
        </authorList>
    </citation>
    <scope>NUCLEOTIDE SEQUENCE [LARGE SCALE GENOMIC DNA]</scope>
    <source>
        <strain evidence="1">AB1</strain>
    </source>
</reference>
<dbReference type="Proteomes" id="UP000007045">
    <property type="component" value="Segment"/>
</dbReference>
<evidence type="ECO:0000313" key="1">
    <source>
        <dbReference type="EMBL" id="ADO14414.1"/>
    </source>
</evidence>
<sequence length="136" mass="15452">MNKLELAHDYAKIMLKISAESGDLFLSNTDEIVKSVISSSFNFAEAMLAENEKRKDKSRPEVLEEWQPDWIHAPDGFNYWAATCQDGKITGGWFFKGEPEIGEAGNISIYHNADDCILTASFGYQGDWWNSLRKRP</sequence>
<organism evidence="1 2">
    <name type="scientific">Acinetobacter phage AB1</name>
    <dbReference type="NCBI Taxonomy" id="889876"/>
    <lineage>
        <taxon>Viruses</taxon>
        <taxon>Duplodnaviria</taxon>
        <taxon>Heunggongvirae</taxon>
        <taxon>Uroviricota</taxon>
        <taxon>Caudoviricetes</taxon>
        <taxon>Obolenskvirus</taxon>
        <taxon>Obolenskvirus AB1</taxon>
    </lineage>
</organism>